<name>A0A098QYJ2_9SPIO</name>
<dbReference type="SMART" id="SM00347">
    <property type="entry name" value="HTH_MARR"/>
    <property type="match status" value="1"/>
</dbReference>
<evidence type="ECO:0000313" key="3">
    <source>
        <dbReference type="Proteomes" id="UP000029692"/>
    </source>
</evidence>
<dbReference type="PANTHER" id="PTHR33164:SF101">
    <property type="entry name" value="TRANSCRIPTIONAL REPRESSOR MPRA"/>
    <property type="match status" value="1"/>
</dbReference>
<gene>
    <name evidence="2" type="ORF">DC28_06770</name>
</gene>
<dbReference type="STRING" id="1480694.DC28_06770"/>
<dbReference type="RefSeq" id="WP_037547019.1">
    <property type="nucleotide sequence ID" value="NZ_JNUP01000049.1"/>
</dbReference>
<keyword evidence="3" id="KW-1185">Reference proteome</keyword>
<dbReference type="GO" id="GO:0003700">
    <property type="term" value="F:DNA-binding transcription factor activity"/>
    <property type="evidence" value="ECO:0007669"/>
    <property type="project" value="InterPro"/>
</dbReference>
<sequence length="152" mass="17122">MSKDPSLDAFIKLTRATDSVHQSLAGTFAGLADLSQPEFEVLEALYHKGPLCQKQISQKVLKSKGRISQQIEVLEKRGLLTRIQEDFDKRQFRCELTEAGRNTIAPAFETVRQTIQEIFSVLSTEEQQGLSALCRILGTGRREQDHTTDTEE</sequence>
<dbReference type="AlphaFoldDB" id="A0A098QYJ2"/>
<protein>
    <recommendedName>
        <fullName evidence="1">HTH marR-type domain-containing protein</fullName>
    </recommendedName>
</protein>
<dbReference type="Proteomes" id="UP000029692">
    <property type="component" value="Unassembled WGS sequence"/>
</dbReference>
<evidence type="ECO:0000259" key="1">
    <source>
        <dbReference type="PROSITE" id="PS50995"/>
    </source>
</evidence>
<dbReference type="GO" id="GO:0006950">
    <property type="term" value="P:response to stress"/>
    <property type="evidence" value="ECO:0007669"/>
    <property type="project" value="TreeGrafter"/>
</dbReference>
<feature type="domain" description="HTH marR-type" evidence="1">
    <location>
        <begin position="3"/>
        <end position="139"/>
    </location>
</feature>
<dbReference type="InterPro" id="IPR036390">
    <property type="entry name" value="WH_DNA-bd_sf"/>
</dbReference>
<dbReference type="eggNOG" id="COG1846">
    <property type="taxonomic scope" value="Bacteria"/>
</dbReference>
<comment type="caution">
    <text evidence="2">The sequence shown here is derived from an EMBL/GenBank/DDBJ whole genome shotgun (WGS) entry which is preliminary data.</text>
</comment>
<dbReference type="InterPro" id="IPR036388">
    <property type="entry name" value="WH-like_DNA-bd_sf"/>
</dbReference>
<dbReference type="PANTHER" id="PTHR33164">
    <property type="entry name" value="TRANSCRIPTIONAL REGULATOR, MARR FAMILY"/>
    <property type="match status" value="1"/>
</dbReference>
<dbReference type="OrthoDB" id="9799747at2"/>
<dbReference type="PROSITE" id="PS50995">
    <property type="entry name" value="HTH_MARR_2"/>
    <property type="match status" value="1"/>
</dbReference>
<reference evidence="2 3" key="1">
    <citation type="submission" date="2014-05" db="EMBL/GenBank/DDBJ databases">
        <title>De novo Genome Sequence of Spirocheata sp.</title>
        <authorList>
            <person name="Shivani Y."/>
            <person name="Subhash Y."/>
            <person name="Tushar L."/>
            <person name="Sasikala C."/>
            <person name="Ramana C.V."/>
        </authorList>
    </citation>
    <scope>NUCLEOTIDE SEQUENCE [LARGE SCALE GENOMIC DNA]</scope>
    <source>
        <strain evidence="2 3">JC230</strain>
    </source>
</reference>
<accession>A0A098QYJ2</accession>
<organism evidence="2 3">
    <name type="scientific">Spirochaeta lutea</name>
    <dbReference type="NCBI Taxonomy" id="1480694"/>
    <lineage>
        <taxon>Bacteria</taxon>
        <taxon>Pseudomonadati</taxon>
        <taxon>Spirochaetota</taxon>
        <taxon>Spirochaetia</taxon>
        <taxon>Spirochaetales</taxon>
        <taxon>Spirochaetaceae</taxon>
        <taxon>Spirochaeta</taxon>
    </lineage>
</organism>
<evidence type="ECO:0000313" key="2">
    <source>
        <dbReference type="EMBL" id="KGE72734.1"/>
    </source>
</evidence>
<dbReference type="InterPro" id="IPR039422">
    <property type="entry name" value="MarR/SlyA-like"/>
</dbReference>
<dbReference type="InterPro" id="IPR000835">
    <property type="entry name" value="HTH_MarR-typ"/>
</dbReference>
<dbReference type="PRINTS" id="PR00598">
    <property type="entry name" value="HTHMARR"/>
</dbReference>
<dbReference type="Gene3D" id="1.10.10.10">
    <property type="entry name" value="Winged helix-like DNA-binding domain superfamily/Winged helix DNA-binding domain"/>
    <property type="match status" value="1"/>
</dbReference>
<dbReference type="EMBL" id="JNUP01000049">
    <property type="protein sequence ID" value="KGE72734.1"/>
    <property type="molecule type" value="Genomic_DNA"/>
</dbReference>
<dbReference type="SUPFAM" id="SSF46785">
    <property type="entry name" value="Winged helix' DNA-binding domain"/>
    <property type="match status" value="1"/>
</dbReference>
<proteinExistence type="predicted"/>
<dbReference type="Pfam" id="PF12802">
    <property type="entry name" value="MarR_2"/>
    <property type="match status" value="1"/>
</dbReference>